<dbReference type="Gene3D" id="3.40.50.300">
    <property type="entry name" value="P-loop containing nucleotide triphosphate hydrolases"/>
    <property type="match status" value="1"/>
</dbReference>
<gene>
    <name evidence="1" type="ORF">J41TS12_14340</name>
</gene>
<comment type="caution">
    <text evidence="1">The sequence shown here is derived from an EMBL/GenBank/DDBJ whole genome shotgun (WGS) entry which is preliminary data.</text>
</comment>
<evidence type="ECO:0000313" key="1">
    <source>
        <dbReference type="EMBL" id="GIO36573.1"/>
    </source>
</evidence>
<dbReference type="InterPro" id="IPR027417">
    <property type="entry name" value="P-loop_NTPase"/>
</dbReference>
<protein>
    <submittedName>
        <fullName evidence="1">Uncharacterized protein</fullName>
    </submittedName>
</protein>
<dbReference type="Proteomes" id="UP000681162">
    <property type="component" value="Unassembled WGS sequence"/>
</dbReference>
<sequence length="78" mass="9039">MARECICHRRDFSVESTLVGGNAIRLIRNAKTNNFEITMFYVSLGGYHLNIERVVARVRNGQRHIPTEDIIRRHDIST</sequence>
<dbReference type="PANTHER" id="PTHR39206">
    <property type="entry name" value="SLL8004 PROTEIN"/>
    <property type="match status" value="1"/>
</dbReference>
<name>A0A919XUD6_9BACL</name>
<organism evidence="1 2">
    <name type="scientific">Paenibacillus antibioticophila</name>
    <dbReference type="NCBI Taxonomy" id="1274374"/>
    <lineage>
        <taxon>Bacteria</taxon>
        <taxon>Bacillati</taxon>
        <taxon>Bacillota</taxon>
        <taxon>Bacilli</taxon>
        <taxon>Bacillales</taxon>
        <taxon>Paenibacillaceae</taxon>
        <taxon>Paenibacillus</taxon>
    </lineage>
</organism>
<accession>A0A919XUD6</accession>
<proteinExistence type="predicted"/>
<dbReference type="PANTHER" id="PTHR39206:SF1">
    <property type="entry name" value="SLL8004 PROTEIN"/>
    <property type="match status" value="1"/>
</dbReference>
<evidence type="ECO:0000313" key="2">
    <source>
        <dbReference type="Proteomes" id="UP000681162"/>
    </source>
</evidence>
<dbReference type="EMBL" id="BORR01000004">
    <property type="protein sequence ID" value="GIO36573.1"/>
    <property type="molecule type" value="Genomic_DNA"/>
</dbReference>
<keyword evidence="2" id="KW-1185">Reference proteome</keyword>
<dbReference type="AlphaFoldDB" id="A0A919XUD6"/>
<reference evidence="1 2" key="1">
    <citation type="submission" date="2021-03" db="EMBL/GenBank/DDBJ databases">
        <title>Antimicrobial resistance genes in bacteria isolated from Japanese honey, and their potential for conferring macrolide and lincosamide resistance in the American foulbrood pathogen Paenibacillus larvae.</title>
        <authorList>
            <person name="Okamoto M."/>
            <person name="Kumagai M."/>
            <person name="Kanamori H."/>
            <person name="Takamatsu D."/>
        </authorList>
    </citation>
    <scope>NUCLEOTIDE SEQUENCE [LARGE SCALE GENOMIC DNA]</scope>
    <source>
        <strain evidence="1 2">J41TS12</strain>
    </source>
</reference>